<dbReference type="PRINTS" id="PR00081">
    <property type="entry name" value="GDHRDH"/>
</dbReference>
<evidence type="ECO:0000256" key="1">
    <source>
        <dbReference type="ARBA" id="ARBA00006484"/>
    </source>
</evidence>
<dbReference type="AlphaFoldDB" id="A0A4R5N8I6"/>
<dbReference type="InterPro" id="IPR036291">
    <property type="entry name" value="NAD(P)-bd_dom_sf"/>
</dbReference>
<comment type="caution">
    <text evidence="3">The sequence shown here is derived from an EMBL/GenBank/DDBJ whole genome shotgun (WGS) entry which is preliminary data.</text>
</comment>
<dbReference type="NCBIfam" id="NF005118">
    <property type="entry name" value="PRK06550.1"/>
    <property type="match status" value="1"/>
</dbReference>
<dbReference type="GO" id="GO:0016491">
    <property type="term" value="F:oxidoreductase activity"/>
    <property type="evidence" value="ECO:0007669"/>
    <property type="project" value="UniProtKB-KW"/>
</dbReference>
<dbReference type="CDD" id="cd05233">
    <property type="entry name" value="SDR_c"/>
    <property type="match status" value="1"/>
</dbReference>
<protein>
    <submittedName>
        <fullName evidence="3">Uncharacterized protein</fullName>
    </submittedName>
</protein>
<keyword evidence="2" id="KW-0560">Oxidoreductase</keyword>
<dbReference type="FunFam" id="3.40.50.720:FF:000084">
    <property type="entry name" value="Short-chain dehydrogenase reductase"/>
    <property type="match status" value="1"/>
</dbReference>
<name>A0A4R5N8I6_9LACO</name>
<dbReference type="InterPro" id="IPR002347">
    <property type="entry name" value="SDR_fam"/>
</dbReference>
<organism evidence="3 4">
    <name type="scientific">Leuconostoc fallax</name>
    <dbReference type="NCBI Taxonomy" id="1251"/>
    <lineage>
        <taxon>Bacteria</taxon>
        <taxon>Bacillati</taxon>
        <taxon>Bacillota</taxon>
        <taxon>Bacilli</taxon>
        <taxon>Lactobacillales</taxon>
        <taxon>Lactobacillaceae</taxon>
        <taxon>Leuconostoc</taxon>
    </lineage>
</organism>
<sequence>MIDQNYSNQNVLITGAASGIGLEQLKLYLEAGANVFAIDRQNIPIEHAQLTSYKLDITDHQKLSEIAAAIVQQVSHIDILLNTAGKLDDYTPSLETSYASWQDMIATNLTPMFILSNSVLPGMLANGYGHIINMSSIAGLVAGGGGAGYTMTKHAIAGYTKQLTYDYAHKGIHANAIAPGAIQTPMNHKDFENGGEMAKQVADETPAGRWAKPEEVAHLTLFLTSPQADYINGSVVPIDGGWTVK</sequence>
<dbReference type="Proteomes" id="UP000295681">
    <property type="component" value="Unassembled WGS sequence"/>
</dbReference>
<evidence type="ECO:0000313" key="3">
    <source>
        <dbReference type="EMBL" id="TDG68236.1"/>
    </source>
</evidence>
<comment type="similarity">
    <text evidence="1">Belongs to the short-chain dehydrogenases/reductases (SDR) family.</text>
</comment>
<gene>
    <name evidence="3" type="ORF">C5L23_000542</name>
</gene>
<reference evidence="3 4" key="1">
    <citation type="journal article" date="2019" name="Appl. Microbiol. Biotechnol.">
        <title>Uncovering carbohydrate metabolism through a genotype-phenotype association study of 56 lactic acid bacteria genomes.</title>
        <authorList>
            <person name="Buron-Moles G."/>
            <person name="Chailyan A."/>
            <person name="Dolejs I."/>
            <person name="Forster J."/>
            <person name="Miks M.H."/>
        </authorList>
    </citation>
    <scope>NUCLEOTIDE SEQUENCE [LARGE SCALE GENOMIC DNA]</scope>
    <source>
        <strain evidence="3 4">ATCC 700006</strain>
    </source>
</reference>
<dbReference type="STRING" id="907931.GCA_000165675_00774"/>
<dbReference type="Pfam" id="PF13561">
    <property type="entry name" value="adh_short_C2"/>
    <property type="match status" value="1"/>
</dbReference>
<evidence type="ECO:0000313" key="4">
    <source>
        <dbReference type="Proteomes" id="UP000295681"/>
    </source>
</evidence>
<evidence type="ECO:0000256" key="2">
    <source>
        <dbReference type="ARBA" id="ARBA00023002"/>
    </source>
</evidence>
<dbReference type="PANTHER" id="PTHR43477:SF1">
    <property type="entry name" value="DIHYDROANTICAPSIN 7-DEHYDROGENASE"/>
    <property type="match status" value="1"/>
</dbReference>
<keyword evidence="4" id="KW-1185">Reference proteome</keyword>
<dbReference type="InterPro" id="IPR051122">
    <property type="entry name" value="SDR_DHRS6-like"/>
</dbReference>
<dbReference type="RefSeq" id="WP_010007558.1">
    <property type="nucleotide sequence ID" value="NZ_JAGYGP010000001.1"/>
</dbReference>
<dbReference type="PANTHER" id="PTHR43477">
    <property type="entry name" value="DIHYDROANTICAPSIN 7-DEHYDROGENASE"/>
    <property type="match status" value="1"/>
</dbReference>
<proteinExistence type="inferred from homology"/>
<dbReference type="GO" id="GO:0008206">
    <property type="term" value="P:bile acid metabolic process"/>
    <property type="evidence" value="ECO:0007669"/>
    <property type="project" value="UniProtKB-ARBA"/>
</dbReference>
<accession>A0A4R5N8I6</accession>
<dbReference type="PRINTS" id="PR00080">
    <property type="entry name" value="SDRFAMILY"/>
</dbReference>
<dbReference type="SUPFAM" id="SSF51735">
    <property type="entry name" value="NAD(P)-binding Rossmann-fold domains"/>
    <property type="match status" value="1"/>
</dbReference>
<dbReference type="Gene3D" id="3.40.50.720">
    <property type="entry name" value="NAD(P)-binding Rossmann-like Domain"/>
    <property type="match status" value="1"/>
</dbReference>
<dbReference type="EMBL" id="PUFI01000014">
    <property type="protein sequence ID" value="TDG68236.1"/>
    <property type="molecule type" value="Genomic_DNA"/>
</dbReference>